<gene>
    <name evidence="14" type="ORF">G4B88_025946</name>
</gene>
<accession>A0A7J6HF91</accession>
<evidence type="ECO:0000256" key="9">
    <source>
        <dbReference type="ARBA" id="ARBA00023033"/>
    </source>
</evidence>
<evidence type="ECO:0000256" key="7">
    <source>
        <dbReference type="ARBA" id="ARBA00023002"/>
    </source>
</evidence>
<dbReference type="InterPro" id="IPR017972">
    <property type="entry name" value="Cyt_P450_CS"/>
</dbReference>
<evidence type="ECO:0000256" key="10">
    <source>
        <dbReference type="ARBA" id="ARBA00023136"/>
    </source>
</evidence>
<feature type="binding site" description="axial binding residue" evidence="11">
    <location>
        <position position="422"/>
    </location>
    <ligand>
        <name>heme</name>
        <dbReference type="ChEBI" id="CHEBI:30413"/>
    </ligand>
    <ligandPart>
        <name>Fe</name>
        <dbReference type="ChEBI" id="CHEBI:18248"/>
    </ligandPart>
</feature>
<comment type="cofactor">
    <cofactor evidence="11">
        <name>heme</name>
        <dbReference type="ChEBI" id="CHEBI:30413"/>
    </cofactor>
</comment>
<dbReference type="InterPro" id="IPR002401">
    <property type="entry name" value="Cyt_P450_E_grp-I"/>
</dbReference>
<protein>
    <recommendedName>
        <fullName evidence="16">Cytochrome P450</fullName>
    </recommendedName>
</protein>
<sequence>MNMKGVGDFTTIVLIFVFVFLLLALIKIFHNLWWVPTQFQKFLSLQGVNGPPYKFIQGNTKEILTMMKAAKTKPISELSNIIFPKLQPNIHYWANLYGKVYLQWYGTRALLVILEPELVKEILINKEGAYIKQNWSLYVKKILGDGLAMSQGEKWTKMRKLANFAFHGESLKGMTPAMIASVETMLEKWNCDEGKEIEVYEEFKLLTAEVISRTAFGSSYKEGSAIFEMLAKLSLEAEKLEKTIHQSIVELIKKREDKVMNKDADNYGNDFLGLLVKANHDDNISQRISIDDVVDECKTFYFAGQETTNSWLAWTILLLSIHTEWQEEARKELNQIIHESLRLYPSLTSLARKTRKEVRLGHLNLPANAIILISILSLHHDPEIWGHDSHLFKPERFSQGVAKATKDNMVAFLPFGMGPRSCVGINFAINEAKIVLTMILQRYSFTLSPTYVHSPLSIITNRPQYGVQVMLQSI</sequence>
<dbReference type="InterPro" id="IPR050665">
    <property type="entry name" value="Cytochrome_P450_Monooxygen"/>
</dbReference>
<dbReference type="PANTHER" id="PTHR24282">
    <property type="entry name" value="CYTOCHROME P450 FAMILY MEMBER"/>
    <property type="match status" value="1"/>
</dbReference>
<keyword evidence="4 13" id="KW-0812">Transmembrane</keyword>
<dbReference type="InterPro" id="IPR001128">
    <property type="entry name" value="Cyt_P450"/>
</dbReference>
<dbReference type="PANTHER" id="PTHR24282:SF265">
    <property type="entry name" value="CYTOCHROME P450 CYP749A22-LIKE"/>
    <property type="match status" value="1"/>
</dbReference>
<evidence type="ECO:0008006" key="16">
    <source>
        <dbReference type="Google" id="ProtNLM"/>
    </source>
</evidence>
<evidence type="ECO:0000256" key="3">
    <source>
        <dbReference type="ARBA" id="ARBA00022617"/>
    </source>
</evidence>
<comment type="similarity">
    <text evidence="2 12">Belongs to the cytochrome P450 family.</text>
</comment>
<evidence type="ECO:0000256" key="13">
    <source>
        <dbReference type="SAM" id="Phobius"/>
    </source>
</evidence>
<dbReference type="Pfam" id="PF00067">
    <property type="entry name" value="p450"/>
    <property type="match status" value="2"/>
</dbReference>
<dbReference type="GO" id="GO:0016020">
    <property type="term" value="C:membrane"/>
    <property type="evidence" value="ECO:0007669"/>
    <property type="project" value="UniProtKB-SubCell"/>
</dbReference>
<evidence type="ECO:0000256" key="11">
    <source>
        <dbReference type="PIRSR" id="PIRSR602401-1"/>
    </source>
</evidence>
<evidence type="ECO:0000256" key="6">
    <source>
        <dbReference type="ARBA" id="ARBA00022989"/>
    </source>
</evidence>
<dbReference type="AlphaFoldDB" id="A0A7J6HF91"/>
<evidence type="ECO:0000256" key="12">
    <source>
        <dbReference type="RuleBase" id="RU000461"/>
    </source>
</evidence>
<comment type="subcellular location">
    <subcellularLocation>
        <location evidence="1">Membrane</location>
        <topology evidence="1">Single-pass membrane protein</topology>
    </subcellularLocation>
</comment>
<evidence type="ECO:0000313" key="14">
    <source>
        <dbReference type="EMBL" id="KAF4393977.1"/>
    </source>
</evidence>
<dbReference type="PROSITE" id="PS00086">
    <property type="entry name" value="CYTOCHROME_P450"/>
    <property type="match status" value="1"/>
</dbReference>
<evidence type="ECO:0000256" key="2">
    <source>
        <dbReference type="ARBA" id="ARBA00010617"/>
    </source>
</evidence>
<dbReference type="InterPro" id="IPR036396">
    <property type="entry name" value="Cyt_P450_sf"/>
</dbReference>
<keyword evidence="8 11" id="KW-0408">Iron</keyword>
<name>A0A7J6HF91_CANSA</name>
<dbReference type="GO" id="GO:0016705">
    <property type="term" value="F:oxidoreductase activity, acting on paired donors, with incorporation or reduction of molecular oxygen"/>
    <property type="evidence" value="ECO:0007669"/>
    <property type="project" value="InterPro"/>
</dbReference>
<dbReference type="SUPFAM" id="SSF48264">
    <property type="entry name" value="Cytochrome P450"/>
    <property type="match status" value="1"/>
</dbReference>
<dbReference type="EMBL" id="JAATIQ010000047">
    <property type="protein sequence ID" value="KAF4393977.1"/>
    <property type="molecule type" value="Genomic_DNA"/>
</dbReference>
<dbReference type="PRINTS" id="PR00385">
    <property type="entry name" value="P450"/>
</dbReference>
<dbReference type="Proteomes" id="UP000583929">
    <property type="component" value="Unassembled WGS sequence"/>
</dbReference>
<keyword evidence="10 13" id="KW-0472">Membrane</keyword>
<evidence type="ECO:0000256" key="4">
    <source>
        <dbReference type="ARBA" id="ARBA00022692"/>
    </source>
</evidence>
<organism evidence="14 15">
    <name type="scientific">Cannabis sativa</name>
    <name type="common">Hemp</name>
    <name type="synonym">Marijuana</name>
    <dbReference type="NCBI Taxonomy" id="3483"/>
    <lineage>
        <taxon>Eukaryota</taxon>
        <taxon>Viridiplantae</taxon>
        <taxon>Streptophyta</taxon>
        <taxon>Embryophyta</taxon>
        <taxon>Tracheophyta</taxon>
        <taxon>Spermatophyta</taxon>
        <taxon>Magnoliopsida</taxon>
        <taxon>eudicotyledons</taxon>
        <taxon>Gunneridae</taxon>
        <taxon>Pentapetalae</taxon>
        <taxon>rosids</taxon>
        <taxon>fabids</taxon>
        <taxon>Rosales</taxon>
        <taxon>Cannabaceae</taxon>
        <taxon>Cannabis</taxon>
    </lineage>
</organism>
<keyword evidence="5 11" id="KW-0479">Metal-binding</keyword>
<keyword evidence="9 12" id="KW-0503">Monooxygenase</keyword>
<comment type="caution">
    <text evidence="14">The sequence shown here is derived from an EMBL/GenBank/DDBJ whole genome shotgun (WGS) entry which is preliminary data.</text>
</comment>
<evidence type="ECO:0000313" key="15">
    <source>
        <dbReference type="Proteomes" id="UP000583929"/>
    </source>
</evidence>
<dbReference type="PRINTS" id="PR00463">
    <property type="entry name" value="EP450I"/>
</dbReference>
<proteinExistence type="inferred from homology"/>
<dbReference type="Gene3D" id="1.10.630.10">
    <property type="entry name" value="Cytochrome P450"/>
    <property type="match status" value="1"/>
</dbReference>
<keyword evidence="6 13" id="KW-1133">Transmembrane helix</keyword>
<reference evidence="14 15" key="1">
    <citation type="journal article" date="2020" name="bioRxiv">
        <title>Sequence and annotation of 42 cannabis genomes reveals extensive copy number variation in cannabinoid synthesis and pathogen resistance genes.</title>
        <authorList>
            <person name="Mckernan K.J."/>
            <person name="Helbert Y."/>
            <person name="Kane L.T."/>
            <person name="Ebling H."/>
            <person name="Zhang L."/>
            <person name="Liu B."/>
            <person name="Eaton Z."/>
            <person name="Mclaughlin S."/>
            <person name="Kingan S."/>
            <person name="Baybayan P."/>
            <person name="Concepcion G."/>
            <person name="Jordan M."/>
            <person name="Riva A."/>
            <person name="Barbazuk W."/>
            <person name="Harkins T."/>
        </authorList>
    </citation>
    <scope>NUCLEOTIDE SEQUENCE [LARGE SCALE GENOMIC DNA]</scope>
    <source>
        <strain evidence="15">cv. Jamaican Lion 4</strain>
        <tissue evidence="14">Leaf</tissue>
    </source>
</reference>
<evidence type="ECO:0000256" key="8">
    <source>
        <dbReference type="ARBA" id="ARBA00023004"/>
    </source>
</evidence>
<keyword evidence="7 12" id="KW-0560">Oxidoreductase</keyword>
<evidence type="ECO:0000256" key="1">
    <source>
        <dbReference type="ARBA" id="ARBA00004167"/>
    </source>
</evidence>
<dbReference type="GO" id="GO:0005506">
    <property type="term" value="F:iron ion binding"/>
    <property type="evidence" value="ECO:0007669"/>
    <property type="project" value="InterPro"/>
</dbReference>
<keyword evidence="3 11" id="KW-0349">Heme</keyword>
<feature type="transmembrane region" description="Helical" evidence="13">
    <location>
        <begin position="12"/>
        <end position="34"/>
    </location>
</feature>
<dbReference type="GO" id="GO:0004497">
    <property type="term" value="F:monooxygenase activity"/>
    <property type="evidence" value="ECO:0007669"/>
    <property type="project" value="UniProtKB-KW"/>
</dbReference>
<dbReference type="GO" id="GO:0020037">
    <property type="term" value="F:heme binding"/>
    <property type="evidence" value="ECO:0007669"/>
    <property type="project" value="InterPro"/>
</dbReference>
<keyword evidence="15" id="KW-1185">Reference proteome</keyword>
<evidence type="ECO:0000256" key="5">
    <source>
        <dbReference type="ARBA" id="ARBA00022723"/>
    </source>
</evidence>